<gene>
    <name evidence="3" type="ORF">F3J38_25140</name>
</gene>
<sequence length="824" mass="93435">MKIIKPLHLSVITRPYRWQQQHHLGVSLMALMNMDALPRLLTEQAMWQSMPEALQSPDGVLDLGLPKQHPEFLASGFAFPAGGPASQCDAAIQVGEKRKVLRVFGHRQWHDDQLTAPLPFSSMPLDWQHAMGGEHDDENPFGQPLPHVESLDRLLTHPGQRPLPASFNALPFTATRRFSRLGNAFDEQWLQNEYPGFARDTDWRVFNQAETDQWWSTRDALPAGAQWRIENMHPNKPVLQGVLPPWQGRCFISRLQHDGDLFEEISLRATTVHFFPHLEQLLLIWHGSTRIQEDDAADVTTLLAALEHCQHPKTAAHYQSLMEKRSDPEQSVLLAMRHGDLLPVGSGWEDDDGPEALSPMQENLASWQRQQRERLREDLASNGMDVNELAPTEQKPRPVAMDEIHDYLEREEQQAQQQLQQMIARYEAEEARFGEASPAHPTTAIAQYRQHQLQLAEDLPEPKQHAQVQQALYDNYRFTAPELDAPTRLTPEQSQQVRQAVLSRDGDCRKMDLTGADLSGLNLRHYDFSHALLEAVDFSHCQLEGSLFSHAMLARAEFHHSLATDCAFDNANLALAQCYHTDFSGSVFSEVDCRDLLLEQCIFDRALLHDLTISSATLAHCRFHEAQLESCTFLEITLQSLDFSQATLRKVSFIECHLLALVFNQSQLRGVGWITCQAPEIDFQHAQLNDCVFAAGTQLPRARFNGARMTQCNLRACLLQQSQFRLAYLVNSDLSEADCSQADMRQLQAKDCQFIRTRFQQARLTDSNLTGAFMSKTHLQGCDLSGCNLFRTDIAQAWVDGETRFDDAWTSGMKSIPSRDKARG</sequence>
<evidence type="ECO:0000259" key="2">
    <source>
        <dbReference type="Pfam" id="PF09937"/>
    </source>
</evidence>
<dbReference type="Pfam" id="PF00805">
    <property type="entry name" value="Pentapeptide"/>
    <property type="match status" value="4"/>
</dbReference>
<evidence type="ECO:0000256" key="1">
    <source>
        <dbReference type="SAM" id="Coils"/>
    </source>
</evidence>
<dbReference type="SUPFAM" id="SSF141571">
    <property type="entry name" value="Pentapeptide repeat-like"/>
    <property type="match status" value="2"/>
</dbReference>
<dbReference type="Pfam" id="PF13599">
    <property type="entry name" value="Pentapeptide_4"/>
    <property type="match status" value="1"/>
</dbReference>
<dbReference type="RefSeq" id="WP_167143475.1">
    <property type="nucleotide sequence ID" value="NZ_VWXD01000015.1"/>
</dbReference>
<dbReference type="PANTHER" id="PTHR14136:SF17">
    <property type="entry name" value="BTB_POZ DOMAIN-CONTAINING PROTEIN KCTD9"/>
    <property type="match status" value="1"/>
</dbReference>
<evidence type="ECO:0000313" key="3">
    <source>
        <dbReference type="EMBL" id="NIF03295.1"/>
    </source>
</evidence>
<proteinExistence type="predicted"/>
<organism evidence="3 4">
    <name type="scientific">Candidatus Pantoea formicae</name>
    <dbReference type="NCBI Taxonomy" id="2608355"/>
    <lineage>
        <taxon>Bacteria</taxon>
        <taxon>Pseudomonadati</taxon>
        <taxon>Pseudomonadota</taxon>
        <taxon>Gammaproteobacteria</taxon>
        <taxon>Enterobacterales</taxon>
        <taxon>Erwiniaceae</taxon>
        <taxon>Pantoea</taxon>
    </lineage>
</organism>
<dbReference type="EMBL" id="VWXD01000015">
    <property type="protein sequence ID" value="NIF03295.1"/>
    <property type="molecule type" value="Genomic_DNA"/>
</dbReference>
<dbReference type="InterPro" id="IPR051082">
    <property type="entry name" value="Pentapeptide-BTB/POZ_domain"/>
</dbReference>
<dbReference type="Pfam" id="PF09937">
    <property type="entry name" value="DUF2169"/>
    <property type="match status" value="1"/>
</dbReference>
<dbReference type="Proteomes" id="UP000780690">
    <property type="component" value="Unassembled WGS sequence"/>
</dbReference>
<reference evidence="3 4" key="1">
    <citation type="journal article" date="2019" name="bioRxiv">
        <title>Bacteria contribute to plant secondary compound degradation in a generalist herbivore system.</title>
        <authorList>
            <person name="Francoeur C.B."/>
            <person name="Khadempour L."/>
            <person name="Moreira-Soto R.D."/>
            <person name="Gotting K."/>
            <person name="Book A.J."/>
            <person name="Pinto-Tomas A.A."/>
            <person name="Keefover-Ring K."/>
            <person name="Currie C.R."/>
        </authorList>
    </citation>
    <scope>NUCLEOTIDE SEQUENCE [LARGE SCALE GENOMIC DNA]</scope>
    <source>
        <strain evidence="3 4">Acro-805</strain>
    </source>
</reference>
<protein>
    <submittedName>
        <fullName evidence="3">DUF2169 domain-containing protein</fullName>
    </submittedName>
</protein>
<dbReference type="InterPro" id="IPR001646">
    <property type="entry name" value="5peptide_repeat"/>
</dbReference>
<feature type="coiled-coil region" evidence="1">
    <location>
        <begin position="401"/>
        <end position="432"/>
    </location>
</feature>
<dbReference type="Gene3D" id="2.160.20.80">
    <property type="entry name" value="E3 ubiquitin-protein ligase SopA"/>
    <property type="match status" value="3"/>
</dbReference>
<feature type="domain" description="DUF2169" evidence="2">
    <location>
        <begin position="21"/>
        <end position="286"/>
    </location>
</feature>
<dbReference type="InterPro" id="IPR018683">
    <property type="entry name" value="DUF2169"/>
</dbReference>
<accession>A0ABX0R593</accession>
<name>A0ABX0R593_9GAMM</name>
<evidence type="ECO:0000313" key="4">
    <source>
        <dbReference type="Proteomes" id="UP000780690"/>
    </source>
</evidence>
<dbReference type="PANTHER" id="PTHR14136">
    <property type="entry name" value="BTB_POZ DOMAIN-CONTAINING PROTEIN KCTD9"/>
    <property type="match status" value="1"/>
</dbReference>
<comment type="caution">
    <text evidence="3">The sequence shown here is derived from an EMBL/GenBank/DDBJ whole genome shotgun (WGS) entry which is preliminary data.</text>
</comment>
<keyword evidence="4" id="KW-1185">Reference proteome</keyword>
<keyword evidence="1" id="KW-0175">Coiled coil</keyword>